<dbReference type="RefSeq" id="WP_191615421.1">
    <property type="nucleotide sequence ID" value="NZ_JACYFG010000004.1"/>
</dbReference>
<proteinExistence type="predicted"/>
<dbReference type="Proteomes" id="UP000622317">
    <property type="component" value="Unassembled WGS sequence"/>
</dbReference>
<organism evidence="1 2">
    <name type="scientific">Pelagicoccus enzymogenes</name>
    <dbReference type="NCBI Taxonomy" id="2773457"/>
    <lineage>
        <taxon>Bacteria</taxon>
        <taxon>Pseudomonadati</taxon>
        <taxon>Verrucomicrobiota</taxon>
        <taxon>Opitutia</taxon>
        <taxon>Puniceicoccales</taxon>
        <taxon>Pelagicoccaceae</taxon>
        <taxon>Pelagicoccus</taxon>
    </lineage>
</organism>
<accession>A0A927F589</accession>
<evidence type="ECO:0000313" key="2">
    <source>
        <dbReference type="Proteomes" id="UP000622317"/>
    </source>
</evidence>
<dbReference type="EMBL" id="JACYFG010000004">
    <property type="protein sequence ID" value="MBD5778285.1"/>
    <property type="molecule type" value="Genomic_DNA"/>
</dbReference>
<gene>
    <name evidence="1" type="ORF">IEN85_02105</name>
</gene>
<keyword evidence="2" id="KW-1185">Reference proteome</keyword>
<evidence type="ECO:0000313" key="1">
    <source>
        <dbReference type="EMBL" id="MBD5778285.1"/>
    </source>
</evidence>
<protein>
    <recommendedName>
        <fullName evidence="3">Addiction module component</fullName>
    </recommendedName>
</protein>
<sequence>MTAKELVKNAIEALPDNATLTDIREELEVIEGIEKGLADADAGRVVSHEEAVRRIESWTSR</sequence>
<comment type="caution">
    <text evidence="1">The sequence shown here is derived from an EMBL/GenBank/DDBJ whole genome shotgun (WGS) entry which is preliminary data.</text>
</comment>
<reference evidence="1" key="1">
    <citation type="submission" date="2020-09" db="EMBL/GenBank/DDBJ databases">
        <title>Pelagicoccus enzymogenes sp. nov. with an EPS production, isolated from marine sediment.</title>
        <authorList>
            <person name="Feng X."/>
        </authorList>
    </citation>
    <scope>NUCLEOTIDE SEQUENCE</scope>
    <source>
        <strain evidence="1">NFK12</strain>
    </source>
</reference>
<dbReference type="AlphaFoldDB" id="A0A927F589"/>
<name>A0A927F589_9BACT</name>
<evidence type="ECO:0008006" key="3">
    <source>
        <dbReference type="Google" id="ProtNLM"/>
    </source>
</evidence>